<dbReference type="KEGG" id="hpar:AL518_20965"/>
<accession>A0A4Q9EHL9</accession>
<protein>
    <submittedName>
        <fullName evidence="1">Excisionase</fullName>
    </submittedName>
</protein>
<reference evidence="1 2" key="1">
    <citation type="submission" date="2019-02" db="EMBL/GenBank/DDBJ databases">
        <title>Comparative genomic analysis of the Hafnia genus genomes.</title>
        <authorList>
            <person name="Zhiqiu Y."/>
            <person name="Chao Y."/>
            <person name="Yuhui D."/>
            <person name="Di H."/>
            <person name="Bin L."/>
        </authorList>
    </citation>
    <scope>NUCLEOTIDE SEQUENCE [LARGE SCALE GENOMIC DNA]</scope>
    <source>
        <strain evidence="1 2">PCM_1194</strain>
    </source>
</reference>
<dbReference type="RefSeq" id="WP_071887128.1">
    <property type="nucleotide sequence ID" value="NZ_CP014031.2"/>
</dbReference>
<dbReference type="GeneID" id="71004628"/>
<dbReference type="Proteomes" id="UP000293380">
    <property type="component" value="Unassembled WGS sequence"/>
</dbReference>
<sequence length="70" mass="8230">MLSLECVPISIYCQVSGETVDAINKRLQRHVWQDGCQVLKIDGVKERWIDLTEVSKWARKNRDQSRYHAE</sequence>
<dbReference type="AlphaFoldDB" id="A0A4Q9EHL9"/>
<dbReference type="EMBL" id="SITD01000061">
    <property type="protein sequence ID" value="TBM24575.1"/>
    <property type="molecule type" value="Genomic_DNA"/>
</dbReference>
<evidence type="ECO:0000313" key="2">
    <source>
        <dbReference type="Proteomes" id="UP000293380"/>
    </source>
</evidence>
<proteinExistence type="predicted"/>
<name>A0A4Q9EHL9_9GAMM</name>
<comment type="caution">
    <text evidence="1">The sequence shown here is derived from an EMBL/GenBank/DDBJ whole genome shotgun (WGS) entry which is preliminary data.</text>
</comment>
<organism evidence="1 2">
    <name type="scientific">Hafnia paralvei</name>
    <dbReference type="NCBI Taxonomy" id="546367"/>
    <lineage>
        <taxon>Bacteria</taxon>
        <taxon>Pseudomonadati</taxon>
        <taxon>Pseudomonadota</taxon>
        <taxon>Gammaproteobacteria</taxon>
        <taxon>Enterobacterales</taxon>
        <taxon>Hafniaceae</taxon>
        <taxon>Hafnia</taxon>
    </lineage>
</organism>
<gene>
    <name evidence="1" type="ORF">EYY89_14095</name>
</gene>
<evidence type="ECO:0000313" key="1">
    <source>
        <dbReference type="EMBL" id="TBM24575.1"/>
    </source>
</evidence>